<dbReference type="PANTHER" id="PTHR12631:SF10">
    <property type="entry name" value="BETA-XYLOSIDASE-LIKE PROTEIN-RELATED"/>
    <property type="match status" value="1"/>
</dbReference>
<evidence type="ECO:0000313" key="1">
    <source>
        <dbReference type="EMBL" id="CAA9485605.1"/>
    </source>
</evidence>
<dbReference type="Gene3D" id="3.20.20.80">
    <property type="entry name" value="Glycosidases"/>
    <property type="match status" value="1"/>
</dbReference>
<dbReference type="GO" id="GO:0005975">
    <property type="term" value="P:carbohydrate metabolic process"/>
    <property type="evidence" value="ECO:0007669"/>
    <property type="project" value="InterPro"/>
</dbReference>
<dbReference type="InterPro" id="IPR017853">
    <property type="entry name" value="GH"/>
</dbReference>
<dbReference type="InterPro" id="IPR051923">
    <property type="entry name" value="Glycosyl_Hydrolase_39"/>
</dbReference>
<dbReference type="EMBL" id="CADCVR010000032">
    <property type="protein sequence ID" value="CAA9485605.1"/>
    <property type="molecule type" value="Genomic_DNA"/>
</dbReference>
<dbReference type="InterPro" id="IPR001360">
    <property type="entry name" value="Glyco_hydro_1"/>
</dbReference>
<proteinExistence type="predicted"/>
<dbReference type="PANTHER" id="PTHR12631">
    <property type="entry name" value="ALPHA-L-IDURONIDASE"/>
    <property type="match status" value="1"/>
</dbReference>
<accession>A0A6J4S8V8</accession>
<sequence>MASDQHSTAPLELLGAFESTYLPVHDVDIVETSGHDRRWRADLELMSSMGVSRLRYPIRWHRVEPVAGQYDWAHTDEVMAFMRSAGLRPIVDLVHHTSYPRWLEAGFADPRFGPAFLAYAEAFARRYGWIEEYTLFNEPFATLFLSGHDAVWPPYHHGVEGLVGLMRSVLPAVAAASRRYRELLPGARHVWTDSCEGHTALDEPAKAFSEYCDDRRFFAIDAFLGRASDTSRPFVAAVVEAGGSDLLEMEPGVVDIVGLDYYAHHEWSYRGRTVALPVEVSSGSRHPLGPGHPQEEAVEGLVPSLRPRGLAALAIEYHDHLALPMMLGETNIQGATSDRATWLKHTLEQTEVARAAGVPIDGYCWFGFLDSLDWSSLLARCDREIDPVGVIRLDERLERHESTMSRAWALAASGASSADLPAYRLTPRVAEWTQHLAPLMAHFDWSVPPQDEVDVFHQGAKRVAVELQEQPA</sequence>
<dbReference type="GO" id="GO:0004553">
    <property type="term" value="F:hydrolase activity, hydrolyzing O-glycosyl compounds"/>
    <property type="evidence" value="ECO:0007669"/>
    <property type="project" value="InterPro"/>
</dbReference>
<gene>
    <name evidence="1" type="ORF">AVDCRST_MAG53-975</name>
</gene>
<protein>
    <submittedName>
        <fullName evidence="1">GH1</fullName>
    </submittedName>
</protein>
<name>A0A6J4S8V8_9ACTN</name>
<dbReference type="AlphaFoldDB" id="A0A6J4S8V8"/>
<dbReference type="Pfam" id="PF00232">
    <property type="entry name" value="Glyco_hydro_1"/>
    <property type="match status" value="1"/>
</dbReference>
<organism evidence="1">
    <name type="scientific">uncultured Solirubrobacteraceae bacterium</name>
    <dbReference type="NCBI Taxonomy" id="1162706"/>
    <lineage>
        <taxon>Bacteria</taxon>
        <taxon>Bacillati</taxon>
        <taxon>Actinomycetota</taxon>
        <taxon>Thermoleophilia</taxon>
        <taxon>Solirubrobacterales</taxon>
        <taxon>Solirubrobacteraceae</taxon>
        <taxon>environmental samples</taxon>
    </lineage>
</organism>
<dbReference type="SUPFAM" id="SSF51445">
    <property type="entry name" value="(Trans)glycosidases"/>
    <property type="match status" value="1"/>
</dbReference>
<reference evidence="1" key="1">
    <citation type="submission" date="2020-02" db="EMBL/GenBank/DDBJ databases">
        <authorList>
            <person name="Meier V. D."/>
        </authorList>
    </citation>
    <scope>NUCLEOTIDE SEQUENCE</scope>
    <source>
        <strain evidence="1">AVDCRST_MAG53</strain>
    </source>
</reference>